<keyword evidence="3" id="KW-0804">Transcription</keyword>
<sequence length="225" mass="24303">MRLSSHRANLHGVHNSTYRGHVTIQQGESLRDRKKRRTRAALVGATLRLAARKGLDQVTVEEISSAADVSTRTFFNYFASKDEAVTGSDPEAGPRLRDRVLAQPADLSPIAALKVALLAEVSDELAEDRDVWLLRKQVIGQHPELLARVFASGEEAERHLVAALAERSGLAVTDTFPMLLTAATGAAFRVAMARWAVVDDPPPLADLLGEALDLLAAGLTTVPQN</sequence>
<dbReference type="PROSITE" id="PS50977">
    <property type="entry name" value="HTH_TETR_2"/>
    <property type="match status" value="1"/>
</dbReference>
<dbReference type="InterPro" id="IPR001647">
    <property type="entry name" value="HTH_TetR"/>
</dbReference>
<dbReference type="InterPro" id="IPR041347">
    <property type="entry name" value="MftR_C"/>
</dbReference>
<dbReference type="Gene3D" id="1.10.357.10">
    <property type="entry name" value="Tetracycline Repressor, domain 2"/>
    <property type="match status" value="1"/>
</dbReference>
<dbReference type="PROSITE" id="PS01081">
    <property type="entry name" value="HTH_TETR_1"/>
    <property type="match status" value="1"/>
</dbReference>
<gene>
    <name evidence="6" type="ORF">FKR81_19225</name>
</gene>
<dbReference type="OrthoDB" id="3296001at2"/>
<reference evidence="6 7" key="1">
    <citation type="submission" date="2019-07" db="EMBL/GenBank/DDBJ databases">
        <title>Lentzea xizangensis sp. nov., isolated from Qinghai-Tibetan Plateau Soils.</title>
        <authorList>
            <person name="Huang J."/>
        </authorList>
    </citation>
    <scope>NUCLEOTIDE SEQUENCE [LARGE SCALE GENOMIC DNA]</scope>
    <source>
        <strain evidence="6 7">FXJ1.1311</strain>
    </source>
</reference>
<keyword evidence="1" id="KW-0805">Transcription regulation</keyword>
<dbReference type="SUPFAM" id="SSF46689">
    <property type="entry name" value="Homeodomain-like"/>
    <property type="match status" value="1"/>
</dbReference>
<dbReference type="GO" id="GO:0003700">
    <property type="term" value="F:DNA-binding transcription factor activity"/>
    <property type="evidence" value="ECO:0007669"/>
    <property type="project" value="TreeGrafter"/>
</dbReference>
<keyword evidence="2 4" id="KW-0238">DNA-binding</keyword>
<evidence type="ECO:0000259" key="5">
    <source>
        <dbReference type="PROSITE" id="PS50977"/>
    </source>
</evidence>
<name>A0A563EST5_9PSEU</name>
<dbReference type="InterPro" id="IPR023772">
    <property type="entry name" value="DNA-bd_HTH_TetR-type_CS"/>
</dbReference>
<dbReference type="InterPro" id="IPR050109">
    <property type="entry name" value="HTH-type_TetR-like_transc_reg"/>
</dbReference>
<feature type="DNA-binding region" description="H-T-H motif" evidence="4">
    <location>
        <begin position="59"/>
        <end position="78"/>
    </location>
</feature>
<evidence type="ECO:0000256" key="2">
    <source>
        <dbReference type="ARBA" id="ARBA00023125"/>
    </source>
</evidence>
<dbReference type="GO" id="GO:0000976">
    <property type="term" value="F:transcription cis-regulatory region binding"/>
    <property type="evidence" value="ECO:0007669"/>
    <property type="project" value="TreeGrafter"/>
</dbReference>
<dbReference type="Proteomes" id="UP000316639">
    <property type="component" value="Unassembled WGS sequence"/>
</dbReference>
<feature type="domain" description="HTH tetR-type" evidence="5">
    <location>
        <begin position="36"/>
        <end position="96"/>
    </location>
</feature>
<dbReference type="Pfam" id="PF17754">
    <property type="entry name" value="TetR_C_14"/>
    <property type="match status" value="1"/>
</dbReference>
<dbReference type="Pfam" id="PF00440">
    <property type="entry name" value="TetR_N"/>
    <property type="match status" value="1"/>
</dbReference>
<keyword evidence="7" id="KW-1185">Reference proteome</keyword>
<dbReference type="PANTHER" id="PTHR30055">
    <property type="entry name" value="HTH-TYPE TRANSCRIPTIONAL REGULATOR RUTR"/>
    <property type="match status" value="1"/>
</dbReference>
<accession>A0A563EST5</accession>
<comment type="caution">
    <text evidence="6">The sequence shown here is derived from an EMBL/GenBank/DDBJ whole genome shotgun (WGS) entry which is preliminary data.</text>
</comment>
<dbReference type="Gene3D" id="1.10.10.60">
    <property type="entry name" value="Homeodomain-like"/>
    <property type="match status" value="1"/>
</dbReference>
<evidence type="ECO:0000256" key="1">
    <source>
        <dbReference type="ARBA" id="ARBA00023015"/>
    </source>
</evidence>
<evidence type="ECO:0000256" key="4">
    <source>
        <dbReference type="PROSITE-ProRule" id="PRU00335"/>
    </source>
</evidence>
<evidence type="ECO:0000313" key="7">
    <source>
        <dbReference type="Proteomes" id="UP000316639"/>
    </source>
</evidence>
<proteinExistence type="predicted"/>
<evidence type="ECO:0000256" key="3">
    <source>
        <dbReference type="ARBA" id="ARBA00023163"/>
    </source>
</evidence>
<protein>
    <submittedName>
        <fullName evidence="6">TetR family transcriptional regulator</fullName>
    </submittedName>
</protein>
<evidence type="ECO:0000313" key="6">
    <source>
        <dbReference type="EMBL" id="TWP50739.1"/>
    </source>
</evidence>
<dbReference type="EMBL" id="VOBR01000011">
    <property type="protein sequence ID" value="TWP50739.1"/>
    <property type="molecule type" value="Genomic_DNA"/>
</dbReference>
<dbReference type="AlphaFoldDB" id="A0A563EST5"/>
<organism evidence="6 7">
    <name type="scientific">Lentzea tibetensis</name>
    <dbReference type="NCBI Taxonomy" id="2591470"/>
    <lineage>
        <taxon>Bacteria</taxon>
        <taxon>Bacillati</taxon>
        <taxon>Actinomycetota</taxon>
        <taxon>Actinomycetes</taxon>
        <taxon>Pseudonocardiales</taxon>
        <taxon>Pseudonocardiaceae</taxon>
        <taxon>Lentzea</taxon>
    </lineage>
</organism>
<dbReference type="InterPro" id="IPR009057">
    <property type="entry name" value="Homeodomain-like_sf"/>
</dbReference>
<dbReference type="PANTHER" id="PTHR30055:SF238">
    <property type="entry name" value="MYCOFACTOCIN BIOSYNTHESIS TRANSCRIPTIONAL REGULATOR MFTR-RELATED"/>
    <property type="match status" value="1"/>
</dbReference>